<sequence length="185" mass="20333">MFASKNSGFSLLELMIVVVVAAILMNTMLPSFTSFINNQERKSALYGLMGIFAFAREHAVMTGALVTVCPLDTTNTCGTDWNADIHVFLDPNNTRKLSANETLLRTISLSGNGRLIVRSLHRSYFQFRPTGLTHSDLGNITWCPKSRDASLAGQIIISIGGRVRIARDTNNDGTPEDSRGRPLRC</sequence>
<organism evidence="10">
    <name type="scientific">marine sediment metagenome</name>
    <dbReference type="NCBI Taxonomy" id="412755"/>
    <lineage>
        <taxon>unclassified sequences</taxon>
        <taxon>metagenomes</taxon>
        <taxon>ecological metagenomes</taxon>
    </lineage>
</organism>
<evidence type="ECO:0000313" key="10">
    <source>
        <dbReference type="EMBL" id="KKN46173.1"/>
    </source>
</evidence>
<evidence type="ECO:0000256" key="3">
    <source>
        <dbReference type="ARBA" id="ARBA00022481"/>
    </source>
</evidence>
<dbReference type="GO" id="GO:0005886">
    <property type="term" value="C:plasma membrane"/>
    <property type="evidence" value="ECO:0007669"/>
    <property type="project" value="UniProtKB-SubCell"/>
</dbReference>
<keyword evidence="7 8" id="KW-0472">Membrane</keyword>
<reference evidence="10" key="1">
    <citation type="journal article" date="2015" name="Nature">
        <title>Complex archaea that bridge the gap between prokaryotes and eukaryotes.</title>
        <authorList>
            <person name="Spang A."/>
            <person name="Saw J.H."/>
            <person name="Jorgensen S.L."/>
            <person name="Zaremba-Niedzwiedzka K."/>
            <person name="Martijn J."/>
            <person name="Lind A.E."/>
            <person name="van Eijk R."/>
            <person name="Schleper C."/>
            <person name="Guy L."/>
            <person name="Ettema T.J."/>
        </authorList>
    </citation>
    <scope>NUCLEOTIDE SEQUENCE</scope>
</reference>
<dbReference type="Gene3D" id="3.55.40.10">
    <property type="entry name" value="minor pseudopilin epsh domain"/>
    <property type="match status" value="1"/>
</dbReference>
<proteinExistence type="predicted"/>
<evidence type="ECO:0000256" key="1">
    <source>
        <dbReference type="ARBA" id="ARBA00004377"/>
    </source>
</evidence>
<keyword evidence="4" id="KW-0997">Cell inner membrane</keyword>
<dbReference type="SUPFAM" id="SSF54523">
    <property type="entry name" value="Pili subunits"/>
    <property type="match status" value="1"/>
</dbReference>
<keyword evidence="3" id="KW-0488">Methylation</keyword>
<evidence type="ECO:0000256" key="7">
    <source>
        <dbReference type="ARBA" id="ARBA00023136"/>
    </source>
</evidence>
<dbReference type="GO" id="GO:0015627">
    <property type="term" value="C:type II protein secretion system complex"/>
    <property type="evidence" value="ECO:0007669"/>
    <property type="project" value="InterPro"/>
</dbReference>
<dbReference type="NCBIfam" id="TIGR02532">
    <property type="entry name" value="IV_pilin_GFxxxE"/>
    <property type="match status" value="1"/>
</dbReference>
<dbReference type="EMBL" id="LAZR01001344">
    <property type="protein sequence ID" value="KKN46173.1"/>
    <property type="molecule type" value="Genomic_DNA"/>
</dbReference>
<evidence type="ECO:0000259" key="9">
    <source>
        <dbReference type="Pfam" id="PF12019"/>
    </source>
</evidence>
<gene>
    <name evidence="10" type="ORF">LCGC14_0675520</name>
</gene>
<dbReference type="InterPro" id="IPR012902">
    <property type="entry name" value="N_methyl_site"/>
</dbReference>
<dbReference type="InterPro" id="IPR022346">
    <property type="entry name" value="T2SS_GspH"/>
</dbReference>
<dbReference type="Pfam" id="PF12019">
    <property type="entry name" value="GspH"/>
    <property type="match status" value="1"/>
</dbReference>
<keyword evidence="2" id="KW-1003">Cell membrane</keyword>
<dbReference type="InterPro" id="IPR045584">
    <property type="entry name" value="Pilin-like"/>
</dbReference>
<comment type="caution">
    <text evidence="10">The sequence shown here is derived from an EMBL/GenBank/DDBJ whole genome shotgun (WGS) entry which is preliminary data.</text>
</comment>
<evidence type="ECO:0000256" key="6">
    <source>
        <dbReference type="ARBA" id="ARBA00022989"/>
    </source>
</evidence>
<name>A0A0F9TXM4_9ZZZZ</name>
<dbReference type="GO" id="GO:0015628">
    <property type="term" value="P:protein secretion by the type II secretion system"/>
    <property type="evidence" value="ECO:0007669"/>
    <property type="project" value="InterPro"/>
</dbReference>
<evidence type="ECO:0000256" key="2">
    <source>
        <dbReference type="ARBA" id="ARBA00022475"/>
    </source>
</evidence>
<protein>
    <recommendedName>
        <fullName evidence="9">General secretion pathway GspH domain-containing protein</fullName>
    </recommendedName>
</protein>
<dbReference type="AlphaFoldDB" id="A0A0F9TXM4"/>
<dbReference type="Pfam" id="PF07963">
    <property type="entry name" value="N_methyl"/>
    <property type="match status" value="1"/>
</dbReference>
<evidence type="ECO:0000256" key="8">
    <source>
        <dbReference type="SAM" id="Phobius"/>
    </source>
</evidence>
<evidence type="ECO:0000256" key="5">
    <source>
        <dbReference type="ARBA" id="ARBA00022692"/>
    </source>
</evidence>
<evidence type="ECO:0000256" key="4">
    <source>
        <dbReference type="ARBA" id="ARBA00022519"/>
    </source>
</evidence>
<feature type="transmembrane region" description="Helical" evidence="8">
    <location>
        <begin position="12"/>
        <end position="32"/>
    </location>
</feature>
<accession>A0A0F9TXM4</accession>
<comment type="subcellular location">
    <subcellularLocation>
        <location evidence="1">Cell inner membrane</location>
        <topology evidence="1">Single-pass membrane protein</topology>
    </subcellularLocation>
</comment>
<feature type="domain" description="General secretion pathway GspH" evidence="9">
    <location>
        <begin position="48"/>
        <end position="161"/>
    </location>
</feature>
<keyword evidence="6 8" id="KW-1133">Transmembrane helix</keyword>
<keyword evidence="5 8" id="KW-0812">Transmembrane</keyword>